<dbReference type="Pfam" id="PF00004">
    <property type="entry name" value="AAA"/>
    <property type="match status" value="1"/>
</dbReference>
<dbReference type="Pfam" id="PF24581">
    <property type="entry name" value="DUF7608"/>
    <property type="match status" value="1"/>
</dbReference>
<feature type="domain" description="AAA+ ATPase" evidence="7">
    <location>
        <begin position="855"/>
        <end position="989"/>
    </location>
</feature>
<dbReference type="InterPro" id="IPR041569">
    <property type="entry name" value="AAA_lid_3"/>
</dbReference>
<dbReference type="GO" id="GO:0016887">
    <property type="term" value="F:ATP hydrolysis activity"/>
    <property type="evidence" value="ECO:0007669"/>
    <property type="project" value="InterPro"/>
</dbReference>
<dbReference type="InterPro" id="IPR003593">
    <property type="entry name" value="AAA+_ATPase"/>
</dbReference>
<evidence type="ECO:0000256" key="4">
    <source>
        <dbReference type="ARBA" id="ARBA00022840"/>
    </source>
</evidence>
<dbReference type="InterPro" id="IPR003960">
    <property type="entry name" value="ATPase_AAA_CS"/>
</dbReference>
<feature type="region of interest" description="Disordered" evidence="6">
    <location>
        <begin position="1"/>
        <end position="72"/>
    </location>
</feature>
<dbReference type="OrthoDB" id="39734at2759"/>
<dbReference type="PANTHER" id="PTHR45644:SF56">
    <property type="entry name" value="AAA ATPASE, PUTATIVE (AFU_ORTHOLOGUE AFUA_2G12920)-RELATED"/>
    <property type="match status" value="1"/>
</dbReference>
<evidence type="ECO:0000256" key="5">
    <source>
        <dbReference type="ARBA" id="ARBA00023128"/>
    </source>
</evidence>
<dbReference type="InterPro" id="IPR051701">
    <property type="entry name" value="Mito_OM_Translocase_MSP1"/>
</dbReference>
<name>A0A6A6RYZ3_9PLEO</name>
<dbReference type="InterPro" id="IPR003959">
    <property type="entry name" value="ATPase_AAA_core"/>
</dbReference>
<keyword evidence="9" id="KW-1185">Reference proteome</keyword>
<keyword evidence="4" id="KW-0067">ATP-binding</keyword>
<accession>A0A6A6RYZ3</accession>
<feature type="compositionally biased region" description="Basic residues" evidence="6">
    <location>
        <begin position="19"/>
        <end position="36"/>
    </location>
</feature>
<gene>
    <name evidence="8" type="ORF">P280DRAFT_454794</name>
</gene>
<dbReference type="Gene3D" id="1.10.8.60">
    <property type="match status" value="1"/>
</dbReference>
<dbReference type="EMBL" id="MU006787">
    <property type="protein sequence ID" value="KAF2639428.1"/>
    <property type="molecule type" value="Genomic_DNA"/>
</dbReference>
<dbReference type="GO" id="GO:0005741">
    <property type="term" value="C:mitochondrial outer membrane"/>
    <property type="evidence" value="ECO:0007669"/>
    <property type="project" value="UniProtKB-SubCell"/>
</dbReference>
<dbReference type="InterPro" id="IPR027417">
    <property type="entry name" value="P-loop_NTPase"/>
</dbReference>
<dbReference type="GO" id="GO:0005524">
    <property type="term" value="F:ATP binding"/>
    <property type="evidence" value="ECO:0007669"/>
    <property type="project" value="UniProtKB-KW"/>
</dbReference>
<feature type="compositionally biased region" description="Low complexity" evidence="6">
    <location>
        <begin position="1"/>
        <end position="18"/>
    </location>
</feature>
<dbReference type="InterPro" id="IPR056027">
    <property type="entry name" value="DUF7608"/>
</dbReference>
<dbReference type="Gene3D" id="3.40.50.300">
    <property type="entry name" value="P-loop containing nucleotide triphosphate hydrolases"/>
    <property type="match status" value="1"/>
</dbReference>
<proteinExistence type="predicted"/>
<evidence type="ECO:0000313" key="9">
    <source>
        <dbReference type="Proteomes" id="UP000799753"/>
    </source>
</evidence>
<evidence type="ECO:0000259" key="7">
    <source>
        <dbReference type="SMART" id="SM00382"/>
    </source>
</evidence>
<keyword evidence="2" id="KW-0547">Nucleotide-binding</keyword>
<sequence>MYGALRPALRAQRPPARLIQRRRYPHPAPLRARRLFHTTPNLAHDPNAPTGADGRPVDSNGVPEKKAGEEAAAAAAAVEPADRSVAPEDPELLAQKLQRSREMTRRYSSALRRTQRRNRAQDLPPVVIPQWFLEDRVLLRDDARIAPIESPEFTLSLRRREKEAVAQLSVPIIDPSIGSIVDALVRGEDPDATAKALRDQMRSHLVSLGDNMTDTQLLVESSSDEHLKQMQREWEVRDAVFASSIRTYESQLASYEKDTTTPHISPFVLAEIRATMAASLSVLQPGSDTYPAARTNLTLHSPFGHLEGTIHQTVKALASELGADVITLSAQDLAELGGDYLGEGPEPSPHSIRSLGYETHRLSSELDGVMDEMEYAAEETETDTASSILPNSDINGSLFPKPTGLSTLSSMLKDITQHLNKALQTSHTEPEPSNEVQGRVQTQAELQLEDLKLANLLEHILGLPEIKRLSGTNVHGVEAQQPSSPEKTMPSSSPRFFDFSLAPTTEAVDLDVTLPWLAIHQLRLSVNINPPRKETKTPSRSKVVIVEDIKGLSATQYGSRIIQKLEEIVRKQRSAGESIMIVGITCSRDLTPELSVDGVQGLQADGDSGYFRNIVVSAESVDAWRTSLAGMSGERRSSVTSANRPKFNAINVRHIQSMLQALDPVASHITSNRLDQDNIYELRASKTLFPEYMSNRVLTHDEVHRIALTALGLRLVDPSSETVSWSHVALAMGLLRASDEVKFEYIGRKSEILKAHHGEKFSHTDEKSKKTFARVQPQANGVSQNDHERRLQTIEANADRYEKRLMSGIVNANQIKIGFDQVHVPKETTEAIRSLTSLSFLRPDAFNYGVLATEKISGALLYGPPGTGKTLLARAVAKESGCAVLEVSGAQIHDKYVGEGEKNVQAIFSLARKLSPCVVFLDEADAVLSSRDTGRDRSSARDILNQFLKEWDGLSDHSVFVMVATNRPFDLDDAVIRRLPRRLLIDLPSENDRKEIIKIHLRGEQLDESVNVDNLAQQTPFYSGSDLKNIAVAAALTCVKEENSAAIAAKFASELSNGTSPSSNPPLQLLQGTDYQFPDKRVLHARHFEKALQEISASISEDMSSLNAIKKFDEKYGDKKGKKKKTVFGIGLGSEVNESVARVRPRA</sequence>
<evidence type="ECO:0000256" key="3">
    <source>
        <dbReference type="ARBA" id="ARBA00022787"/>
    </source>
</evidence>
<keyword evidence="3" id="KW-1000">Mitochondrion outer membrane</keyword>
<dbReference type="AlphaFoldDB" id="A0A6A6RYZ3"/>
<keyword evidence="5" id="KW-0496">Mitochondrion</keyword>
<dbReference type="SUPFAM" id="SSF52540">
    <property type="entry name" value="P-loop containing nucleoside triphosphate hydrolases"/>
    <property type="match status" value="1"/>
</dbReference>
<organism evidence="8 9">
    <name type="scientific">Massarina eburnea CBS 473.64</name>
    <dbReference type="NCBI Taxonomy" id="1395130"/>
    <lineage>
        <taxon>Eukaryota</taxon>
        <taxon>Fungi</taxon>
        <taxon>Dikarya</taxon>
        <taxon>Ascomycota</taxon>
        <taxon>Pezizomycotina</taxon>
        <taxon>Dothideomycetes</taxon>
        <taxon>Pleosporomycetidae</taxon>
        <taxon>Pleosporales</taxon>
        <taxon>Massarineae</taxon>
        <taxon>Massarinaceae</taxon>
        <taxon>Massarina</taxon>
    </lineage>
</organism>
<evidence type="ECO:0000313" key="8">
    <source>
        <dbReference type="EMBL" id="KAF2639428.1"/>
    </source>
</evidence>
<comment type="subcellular location">
    <subcellularLocation>
        <location evidence="1">Mitochondrion outer membrane</location>
        <topology evidence="1">Single-pass membrane protein</topology>
    </subcellularLocation>
</comment>
<evidence type="ECO:0000256" key="6">
    <source>
        <dbReference type="SAM" id="MobiDB-lite"/>
    </source>
</evidence>
<dbReference type="Pfam" id="PF17862">
    <property type="entry name" value="AAA_lid_3"/>
    <property type="match status" value="1"/>
</dbReference>
<reference evidence="8" key="1">
    <citation type="journal article" date="2020" name="Stud. Mycol.">
        <title>101 Dothideomycetes genomes: a test case for predicting lifestyles and emergence of pathogens.</title>
        <authorList>
            <person name="Haridas S."/>
            <person name="Albert R."/>
            <person name="Binder M."/>
            <person name="Bloem J."/>
            <person name="Labutti K."/>
            <person name="Salamov A."/>
            <person name="Andreopoulos B."/>
            <person name="Baker S."/>
            <person name="Barry K."/>
            <person name="Bills G."/>
            <person name="Bluhm B."/>
            <person name="Cannon C."/>
            <person name="Castanera R."/>
            <person name="Culley D."/>
            <person name="Daum C."/>
            <person name="Ezra D."/>
            <person name="Gonzalez J."/>
            <person name="Henrissat B."/>
            <person name="Kuo A."/>
            <person name="Liang C."/>
            <person name="Lipzen A."/>
            <person name="Lutzoni F."/>
            <person name="Magnuson J."/>
            <person name="Mondo S."/>
            <person name="Nolan M."/>
            <person name="Ohm R."/>
            <person name="Pangilinan J."/>
            <person name="Park H.-J."/>
            <person name="Ramirez L."/>
            <person name="Alfaro M."/>
            <person name="Sun H."/>
            <person name="Tritt A."/>
            <person name="Yoshinaga Y."/>
            <person name="Zwiers L.-H."/>
            <person name="Turgeon B."/>
            <person name="Goodwin S."/>
            <person name="Spatafora J."/>
            <person name="Crous P."/>
            <person name="Grigoriev I."/>
        </authorList>
    </citation>
    <scope>NUCLEOTIDE SEQUENCE</scope>
    <source>
        <strain evidence="8">CBS 473.64</strain>
    </source>
</reference>
<dbReference type="Proteomes" id="UP000799753">
    <property type="component" value="Unassembled WGS sequence"/>
</dbReference>
<keyword evidence="3" id="KW-0472">Membrane</keyword>
<evidence type="ECO:0000256" key="2">
    <source>
        <dbReference type="ARBA" id="ARBA00022741"/>
    </source>
</evidence>
<evidence type="ECO:0000256" key="1">
    <source>
        <dbReference type="ARBA" id="ARBA00004572"/>
    </source>
</evidence>
<dbReference type="PROSITE" id="PS00674">
    <property type="entry name" value="AAA"/>
    <property type="match status" value="1"/>
</dbReference>
<protein>
    <submittedName>
        <fullName evidence="8">AAA-domain-containing protein</fullName>
    </submittedName>
</protein>
<dbReference type="SMART" id="SM00382">
    <property type="entry name" value="AAA"/>
    <property type="match status" value="1"/>
</dbReference>
<dbReference type="PANTHER" id="PTHR45644">
    <property type="entry name" value="AAA ATPASE, PUTATIVE (AFU_ORTHOLOGUE AFUA_2G12920)-RELATED-RELATED"/>
    <property type="match status" value="1"/>
</dbReference>